<sequence length="120" mass="12564">MHRDAALLSARSDSWEERAAAAEALVLVDGDEADAAVAALLDDENLAVIRRAVASLLANPTPRAVGRFTSSYATASDQVGDYMNDELRAAVALNPPVRITLAALADQGDAGAQMALDWLS</sequence>
<accession>A0A2N3YIC0</accession>
<comment type="caution">
    <text evidence="1">The sequence shown here is derived from an EMBL/GenBank/DDBJ whole genome shotgun (WGS) entry which is preliminary data.</text>
</comment>
<evidence type="ECO:0008006" key="3">
    <source>
        <dbReference type="Google" id="ProtNLM"/>
    </source>
</evidence>
<dbReference type="RefSeq" id="WP_101395147.1">
    <property type="nucleotide sequence ID" value="NZ_PJNE01000001.1"/>
</dbReference>
<proteinExistence type="predicted"/>
<gene>
    <name evidence="1" type="ORF">ATL31_1420</name>
</gene>
<dbReference type="Proteomes" id="UP000233781">
    <property type="component" value="Unassembled WGS sequence"/>
</dbReference>
<evidence type="ECO:0000313" key="1">
    <source>
        <dbReference type="EMBL" id="PKW26606.1"/>
    </source>
</evidence>
<name>A0A2N3YIC0_9MICO</name>
<protein>
    <recommendedName>
        <fullName evidence="3">HEAT repeat protein</fullName>
    </recommendedName>
</protein>
<organism evidence="1 2">
    <name type="scientific">Phycicoccus duodecadis</name>
    <dbReference type="NCBI Taxonomy" id="173053"/>
    <lineage>
        <taxon>Bacteria</taxon>
        <taxon>Bacillati</taxon>
        <taxon>Actinomycetota</taxon>
        <taxon>Actinomycetes</taxon>
        <taxon>Micrococcales</taxon>
        <taxon>Intrasporangiaceae</taxon>
        <taxon>Phycicoccus</taxon>
    </lineage>
</organism>
<keyword evidence="2" id="KW-1185">Reference proteome</keyword>
<dbReference type="AlphaFoldDB" id="A0A2N3YIC0"/>
<evidence type="ECO:0000313" key="2">
    <source>
        <dbReference type="Proteomes" id="UP000233781"/>
    </source>
</evidence>
<dbReference type="EMBL" id="PJNE01000001">
    <property type="protein sequence ID" value="PKW26606.1"/>
    <property type="molecule type" value="Genomic_DNA"/>
</dbReference>
<reference evidence="1 2" key="1">
    <citation type="submission" date="2017-12" db="EMBL/GenBank/DDBJ databases">
        <title>Sequencing the genomes of 1000 Actinobacteria strains.</title>
        <authorList>
            <person name="Klenk H.-P."/>
        </authorList>
    </citation>
    <scope>NUCLEOTIDE SEQUENCE [LARGE SCALE GENOMIC DNA]</scope>
    <source>
        <strain evidence="1 2">DSM 12806</strain>
    </source>
</reference>